<evidence type="ECO:0000256" key="13">
    <source>
        <dbReference type="ARBA" id="ARBA00023145"/>
    </source>
</evidence>
<evidence type="ECO:0000256" key="15">
    <source>
        <dbReference type="PIRSR" id="PIRSR001191-1"/>
    </source>
</evidence>
<comment type="cofactor">
    <cofactor evidence="17">
        <name>Zn(2+)</name>
        <dbReference type="ChEBI" id="CHEBI:29105"/>
    </cofactor>
    <text evidence="17">Binds 2 Zn(2+) ions per subunit.</text>
</comment>
<evidence type="ECO:0000256" key="21">
    <source>
        <dbReference type="SAM" id="SignalP"/>
    </source>
</evidence>
<feature type="repeat" description="Hemopexin" evidence="20">
    <location>
        <begin position="435"/>
        <end position="478"/>
    </location>
</feature>
<feature type="binding site" evidence="17">
    <location>
        <position position="183"/>
    </location>
    <ligand>
        <name>Zn(2+)</name>
        <dbReference type="ChEBI" id="CHEBI:29105"/>
        <label>1</label>
    </ligand>
</feature>
<dbReference type="InterPro" id="IPR036375">
    <property type="entry name" value="Hemopexin-like_dom_sf"/>
</dbReference>
<keyword evidence="4" id="KW-0272">Extracellular matrix</keyword>
<feature type="binding site" evidence="17">
    <location>
        <position position="198"/>
    </location>
    <ligand>
        <name>Ca(2+)</name>
        <dbReference type="ChEBI" id="CHEBI:29108"/>
        <label>3</label>
    </ligand>
</feature>
<dbReference type="eggNOG" id="KOG1565">
    <property type="taxonomic scope" value="Eukaryota"/>
</dbReference>
<feature type="binding site" evidence="17">
    <location>
        <position position="175"/>
    </location>
    <ligand>
        <name>Ca(2+)</name>
        <dbReference type="ChEBI" id="CHEBI:29108"/>
        <label>3</label>
    </ligand>
</feature>
<protein>
    <submittedName>
        <fullName evidence="23">Stromelysin-1</fullName>
    </submittedName>
</protein>
<name>A0A151P798_ALLMI</name>
<evidence type="ECO:0000256" key="3">
    <source>
        <dbReference type="ARBA" id="ARBA00022525"/>
    </source>
</evidence>
<feature type="binding site" evidence="16">
    <location>
        <position position="228"/>
    </location>
    <ligand>
        <name>Zn(2+)</name>
        <dbReference type="ChEBI" id="CHEBI:29105"/>
        <label>2</label>
        <note>catalytic</note>
    </ligand>
</feature>
<feature type="chain" id="PRO_5007586742" evidence="21">
    <location>
        <begin position="18"/>
        <end position="478"/>
    </location>
</feature>
<feature type="binding site" evidence="17">
    <location>
        <position position="236"/>
    </location>
    <ligand>
        <name>Zn(2+)</name>
        <dbReference type="ChEBI" id="CHEBI:29105"/>
        <label>2</label>
        <note>catalytic</note>
    </ligand>
</feature>
<dbReference type="GO" id="GO:0030574">
    <property type="term" value="P:collagen catabolic process"/>
    <property type="evidence" value="ECO:0007669"/>
    <property type="project" value="TreeGrafter"/>
</dbReference>
<feature type="binding site" evidence="17">
    <location>
        <position position="342"/>
    </location>
    <ligand>
        <name>Ca(2+)</name>
        <dbReference type="ChEBI" id="CHEBI:29108"/>
        <label>4</label>
    </ligand>
</feature>
<evidence type="ECO:0000256" key="16">
    <source>
        <dbReference type="PIRSR" id="PIRSR001191-2"/>
    </source>
</evidence>
<feature type="binding site" evidence="17">
    <location>
        <position position="344"/>
    </location>
    <ligand>
        <name>Ca(2+)</name>
        <dbReference type="ChEBI" id="CHEBI:29108"/>
        <label>5</label>
    </ligand>
</feature>
<evidence type="ECO:0000256" key="10">
    <source>
        <dbReference type="ARBA" id="ARBA00022833"/>
    </source>
</evidence>
<evidence type="ECO:0000256" key="9">
    <source>
        <dbReference type="ARBA" id="ARBA00022801"/>
    </source>
</evidence>
<evidence type="ECO:0000259" key="22">
    <source>
        <dbReference type="SMART" id="SM00235"/>
    </source>
</evidence>
<dbReference type="InterPro" id="IPR002477">
    <property type="entry name" value="Peptidoglycan-bd-like"/>
</dbReference>
<dbReference type="PANTHER" id="PTHR10201">
    <property type="entry name" value="MATRIX METALLOPROTEINASE"/>
    <property type="match status" value="1"/>
</dbReference>
<evidence type="ECO:0000256" key="6">
    <source>
        <dbReference type="ARBA" id="ARBA00022723"/>
    </source>
</evidence>
<keyword evidence="7 21" id="KW-0732">Signal</keyword>
<dbReference type="InterPro" id="IPR021190">
    <property type="entry name" value="Pept_M10A"/>
</dbReference>
<gene>
    <name evidence="23" type="primary">MMP10</name>
    <name evidence="23" type="ORF">Y1Q_0023016</name>
</gene>
<dbReference type="InterPro" id="IPR033739">
    <property type="entry name" value="M10A_MMP"/>
</dbReference>
<comment type="similarity">
    <text evidence="2">Belongs to the peptidase M10A family.</text>
</comment>
<evidence type="ECO:0000256" key="2">
    <source>
        <dbReference type="ARBA" id="ARBA00010370"/>
    </source>
</evidence>
<dbReference type="AlphaFoldDB" id="A0A151P798"/>
<dbReference type="Proteomes" id="UP000050525">
    <property type="component" value="Unassembled WGS sequence"/>
</dbReference>
<feature type="binding site" evidence="17">
    <location>
        <position position="158"/>
    </location>
    <ligand>
        <name>Ca(2+)</name>
        <dbReference type="ChEBI" id="CHEBI:29108"/>
        <label>2</label>
    </ligand>
</feature>
<evidence type="ECO:0000256" key="17">
    <source>
        <dbReference type="PIRSR" id="PIRSR621190-2"/>
    </source>
</evidence>
<accession>A0A151P798</accession>
<organism evidence="23 24">
    <name type="scientific">Alligator mississippiensis</name>
    <name type="common">American alligator</name>
    <dbReference type="NCBI Taxonomy" id="8496"/>
    <lineage>
        <taxon>Eukaryota</taxon>
        <taxon>Metazoa</taxon>
        <taxon>Chordata</taxon>
        <taxon>Craniata</taxon>
        <taxon>Vertebrata</taxon>
        <taxon>Euteleostomi</taxon>
        <taxon>Archelosauria</taxon>
        <taxon>Archosauria</taxon>
        <taxon>Crocodylia</taxon>
        <taxon>Alligatoridae</taxon>
        <taxon>Alligatorinae</taxon>
        <taxon>Alligator</taxon>
    </lineage>
</organism>
<dbReference type="InterPro" id="IPR001818">
    <property type="entry name" value="Pept_M10_metallopeptidase"/>
</dbReference>
<evidence type="ECO:0000256" key="11">
    <source>
        <dbReference type="ARBA" id="ARBA00022837"/>
    </source>
</evidence>
<keyword evidence="13" id="KW-0865">Zymogen</keyword>
<dbReference type="GeneID" id="102567499"/>
<sequence length="478" mass="55130">MKSFPFLMLLYVAFAYAFPIAPETEKENEDLLLAKKYLQKFFNLGKEERPAFKRKSLNPVTDKIREMQAFYGLEVTGDLNFKTVEVMKQPRCGIPDVRQYSTFPMSPKWKTQNLKYRIENYTPDLAPADTEAAIEKAFKVWSNVTPLTFTRVNGTDADIRISFASGYHGDFYSFDGPGRTLAHAYPPGYGIGGDAHFDEDETWTKDSSSYNLFLVAAHEFGHSLGLDHSKIPGSLMYPVYVYRDPRDYRLSQDDISGIQNLYGPPTHSSTEPSVSTTPIEQTTETSTTGMCDPHLTFDAVTTLRGETLFFKDRYVWRKSPHFPGIERDLVSSLWPTLPSGFDAAYEIDKKDQVFLFKGNQYWAIKGYDIQPGFPKNIHTLGFSKHVKKIDAAVYDHNTKRTYFFVDYQYWSYNEITQSMEKGYPRKISVDFRRVGHKVDAAFQENGYFYFFHGANQYEIDTKTRKVIRIMKSNVWFNC</sequence>
<keyword evidence="8" id="KW-0677">Repeat</keyword>
<dbReference type="InterPro" id="IPR021158">
    <property type="entry name" value="Pept_M10A_Zn_BS"/>
</dbReference>
<keyword evidence="9" id="KW-0378">Hydrolase</keyword>
<dbReference type="InterPro" id="IPR024079">
    <property type="entry name" value="MetalloPept_cat_dom_sf"/>
</dbReference>
<feature type="binding site" evidence="17">
    <location>
        <position position="201"/>
    </location>
    <ligand>
        <name>Ca(2+)</name>
        <dbReference type="ChEBI" id="CHEBI:29108"/>
        <label>1</label>
    </ligand>
</feature>
<dbReference type="Pfam" id="PF00045">
    <property type="entry name" value="Hemopexin"/>
    <property type="match status" value="4"/>
</dbReference>
<dbReference type="GO" id="GO:0004222">
    <property type="term" value="F:metalloendopeptidase activity"/>
    <property type="evidence" value="ECO:0007669"/>
    <property type="project" value="InterPro"/>
</dbReference>
<dbReference type="PANTHER" id="PTHR10201:SF267">
    <property type="entry name" value="MACROPHAGE METALLOELASTASE"/>
    <property type="match status" value="1"/>
</dbReference>
<feature type="binding site" evidence="17">
    <location>
        <position position="298"/>
    </location>
    <ligand>
        <name>Ca(2+)</name>
        <dbReference type="ChEBI" id="CHEBI:29108"/>
        <label>4</label>
    </ligand>
</feature>
<dbReference type="InterPro" id="IPR000585">
    <property type="entry name" value="Hemopexin-like_dom"/>
</dbReference>
<evidence type="ECO:0000256" key="19">
    <source>
        <dbReference type="PIRSR" id="PIRSR621190-5"/>
    </source>
</evidence>
<dbReference type="KEGG" id="amj:102567499"/>
<keyword evidence="11 17" id="KW-0106">Calcium</keyword>
<dbReference type="Pfam" id="PF00413">
    <property type="entry name" value="Peptidase_M10"/>
    <property type="match status" value="1"/>
</dbReference>
<evidence type="ECO:0000256" key="12">
    <source>
        <dbReference type="ARBA" id="ARBA00023049"/>
    </source>
</evidence>
<dbReference type="FunFam" id="3.40.390.10:FF:000007">
    <property type="entry name" value="Collagenase 3"/>
    <property type="match status" value="1"/>
</dbReference>
<feature type="binding site" evidence="17">
    <location>
        <position position="192"/>
    </location>
    <ligand>
        <name>Ca(2+)</name>
        <dbReference type="ChEBI" id="CHEBI:29108"/>
        <label>2</label>
    </ligand>
</feature>
<feature type="repeat" description="Hemopexin" evidence="20">
    <location>
        <begin position="338"/>
        <end position="384"/>
    </location>
</feature>
<feature type="binding site" evidence="17">
    <location>
        <position position="196"/>
    </location>
    <ligand>
        <name>Zn(2+)</name>
        <dbReference type="ChEBI" id="CHEBI:29105"/>
        <label>1</label>
    </ligand>
</feature>
<comment type="caution">
    <text evidence="23">The sequence shown here is derived from an EMBL/GenBank/DDBJ whole genome shotgun (WGS) entry which is preliminary data.</text>
</comment>
<comment type="subcellular location">
    <subcellularLocation>
        <location evidence="1">Secreted</location>
        <location evidence="1">Extracellular space</location>
        <location evidence="1">Extracellular matrix</location>
    </subcellularLocation>
</comment>
<keyword evidence="14 18" id="KW-1015">Disulfide bond</keyword>
<evidence type="ECO:0000256" key="18">
    <source>
        <dbReference type="PIRSR" id="PIRSR621190-3"/>
    </source>
</evidence>
<dbReference type="OrthoDB" id="406838at2759"/>
<keyword evidence="5" id="KW-0645">Protease</keyword>
<evidence type="ECO:0000256" key="5">
    <source>
        <dbReference type="ARBA" id="ARBA00022670"/>
    </source>
</evidence>
<evidence type="ECO:0000256" key="8">
    <source>
        <dbReference type="ARBA" id="ARBA00022737"/>
    </source>
</evidence>
<feature type="binding site" evidence="17">
    <location>
        <position position="392"/>
    </location>
    <ligand>
        <name>Ca(2+)</name>
        <dbReference type="ChEBI" id="CHEBI:29108"/>
        <label>5</label>
    </ligand>
</feature>
<dbReference type="EMBL" id="AKHW03000640">
    <property type="protein sequence ID" value="KYO44956.1"/>
    <property type="molecule type" value="Genomic_DNA"/>
</dbReference>
<evidence type="ECO:0000256" key="7">
    <source>
        <dbReference type="ARBA" id="ARBA00022729"/>
    </source>
</evidence>
<feature type="disulfide bond" evidence="18">
    <location>
        <begin position="291"/>
        <end position="478"/>
    </location>
</feature>
<dbReference type="CDD" id="cd00094">
    <property type="entry name" value="HX"/>
    <property type="match status" value="1"/>
</dbReference>
<dbReference type="GO" id="GO:0030198">
    <property type="term" value="P:extracellular matrix organization"/>
    <property type="evidence" value="ECO:0007669"/>
    <property type="project" value="TreeGrafter"/>
</dbReference>
<feature type="short sequence motif" description="Cysteine switch" evidence="19">
    <location>
        <begin position="90"/>
        <end position="97"/>
    </location>
</feature>
<dbReference type="CDD" id="cd04278">
    <property type="entry name" value="ZnMc_MMP"/>
    <property type="match status" value="1"/>
</dbReference>
<reference evidence="23 24" key="1">
    <citation type="journal article" date="2012" name="Genome Biol.">
        <title>Sequencing three crocodilian genomes to illuminate the evolution of archosaurs and amniotes.</title>
        <authorList>
            <person name="St John J.A."/>
            <person name="Braun E.L."/>
            <person name="Isberg S.R."/>
            <person name="Miles L.G."/>
            <person name="Chong A.Y."/>
            <person name="Gongora J."/>
            <person name="Dalzell P."/>
            <person name="Moran C."/>
            <person name="Bed'hom B."/>
            <person name="Abzhanov A."/>
            <person name="Burgess S.C."/>
            <person name="Cooksey A.M."/>
            <person name="Castoe T.A."/>
            <person name="Crawford N.G."/>
            <person name="Densmore L.D."/>
            <person name="Drew J.C."/>
            <person name="Edwards S.V."/>
            <person name="Faircloth B.C."/>
            <person name="Fujita M.K."/>
            <person name="Greenwold M.J."/>
            <person name="Hoffmann F.G."/>
            <person name="Howard J.M."/>
            <person name="Iguchi T."/>
            <person name="Janes D.E."/>
            <person name="Khan S.Y."/>
            <person name="Kohno S."/>
            <person name="de Koning A.J."/>
            <person name="Lance S.L."/>
            <person name="McCarthy F.M."/>
            <person name="McCormack J.E."/>
            <person name="Merchant M.E."/>
            <person name="Peterson D.G."/>
            <person name="Pollock D.D."/>
            <person name="Pourmand N."/>
            <person name="Raney B.J."/>
            <person name="Roessler K.A."/>
            <person name="Sanford J.R."/>
            <person name="Sawyer R.H."/>
            <person name="Schmidt C.J."/>
            <person name="Triplett E.W."/>
            <person name="Tuberville T.D."/>
            <person name="Venegas-Anaya M."/>
            <person name="Howard J.T."/>
            <person name="Jarvis E.D."/>
            <person name="Guillette L.J.Jr."/>
            <person name="Glenn T.C."/>
            <person name="Green R.E."/>
            <person name="Ray D.A."/>
        </authorList>
    </citation>
    <scope>NUCLEOTIDE SEQUENCE [LARGE SCALE GENOMIC DNA]</scope>
    <source>
        <strain evidence="23">KSC_2009_1</strain>
    </source>
</reference>
<evidence type="ECO:0000256" key="20">
    <source>
        <dbReference type="PROSITE-ProRule" id="PRU01011"/>
    </source>
</evidence>
<feature type="repeat" description="Hemopexin" evidence="20">
    <location>
        <begin position="386"/>
        <end position="434"/>
    </location>
</feature>
<feature type="binding site" evidence="16">
    <location>
        <position position="222"/>
    </location>
    <ligand>
        <name>Zn(2+)</name>
        <dbReference type="ChEBI" id="CHEBI:29105"/>
        <label>2</label>
        <note>catalytic</note>
    </ligand>
</feature>
<evidence type="ECO:0000256" key="14">
    <source>
        <dbReference type="ARBA" id="ARBA00023157"/>
    </source>
</evidence>
<dbReference type="SUPFAM" id="SSF50923">
    <property type="entry name" value="Hemopexin-like domain"/>
    <property type="match status" value="1"/>
</dbReference>
<keyword evidence="10 16" id="KW-0862">Zinc</keyword>
<feature type="binding site" evidence="17">
    <location>
        <position position="124"/>
    </location>
    <ligand>
        <name>Ca(2+)</name>
        <dbReference type="ChEBI" id="CHEBI:29108"/>
        <label>1</label>
    </ligand>
</feature>
<feature type="binding site" evidence="17">
    <location>
        <position position="170"/>
    </location>
    <ligand>
        <name>Zn(2+)</name>
        <dbReference type="ChEBI" id="CHEBI:29105"/>
        <label>1</label>
    </ligand>
</feature>
<dbReference type="SUPFAM" id="SSF55486">
    <property type="entry name" value="Metalloproteases ('zincins'), catalytic domain"/>
    <property type="match status" value="1"/>
</dbReference>
<dbReference type="InterPro" id="IPR036365">
    <property type="entry name" value="PGBD-like_sf"/>
</dbReference>
<dbReference type="Pfam" id="PF01471">
    <property type="entry name" value="PG_binding_1"/>
    <property type="match status" value="1"/>
</dbReference>
<feature type="binding site" evidence="17">
    <location>
        <position position="176"/>
    </location>
    <ligand>
        <name>Ca(2+)</name>
        <dbReference type="ChEBI" id="CHEBI:29108"/>
        <label>3</label>
    </ligand>
</feature>
<dbReference type="GO" id="GO:0008270">
    <property type="term" value="F:zinc ion binding"/>
    <property type="evidence" value="ECO:0007669"/>
    <property type="project" value="InterPro"/>
</dbReference>
<dbReference type="PROSITE" id="PS51642">
    <property type="entry name" value="HEMOPEXIN_2"/>
    <property type="match status" value="4"/>
</dbReference>
<evidence type="ECO:0000256" key="1">
    <source>
        <dbReference type="ARBA" id="ARBA00004498"/>
    </source>
</evidence>
<dbReference type="SUPFAM" id="SSF47090">
    <property type="entry name" value="PGBD-like"/>
    <property type="match status" value="1"/>
</dbReference>
<dbReference type="PIRSF" id="PIRSF001191">
    <property type="entry name" value="Peptidase_M10A_matrix"/>
    <property type="match status" value="1"/>
</dbReference>
<keyword evidence="3" id="KW-0964">Secreted</keyword>
<dbReference type="GO" id="GO:0006508">
    <property type="term" value="P:proteolysis"/>
    <property type="evidence" value="ECO:0007669"/>
    <property type="project" value="UniProtKB-KW"/>
</dbReference>
<feature type="domain" description="Peptidase metallopeptidase" evidence="22">
    <location>
        <begin position="105"/>
        <end position="264"/>
    </location>
</feature>
<dbReference type="PRINTS" id="PR00138">
    <property type="entry name" value="MATRIXIN"/>
</dbReference>
<feature type="binding site" evidence="17">
    <location>
        <position position="194"/>
    </location>
    <ligand>
        <name>Ca(2+)</name>
        <dbReference type="ChEBI" id="CHEBI:29108"/>
        <label>2</label>
    </ligand>
</feature>
<evidence type="ECO:0000313" key="24">
    <source>
        <dbReference type="Proteomes" id="UP000050525"/>
    </source>
</evidence>
<dbReference type="Gene3D" id="2.110.10.10">
    <property type="entry name" value="Hemopexin-like domain"/>
    <property type="match status" value="1"/>
</dbReference>
<feature type="binding site" evidence="17">
    <location>
        <position position="439"/>
    </location>
    <ligand>
        <name>Ca(2+)</name>
        <dbReference type="ChEBI" id="CHEBI:29108"/>
        <label>4</label>
    </ligand>
</feature>
<dbReference type="FunFam" id="2.110.10.10:FF:000002">
    <property type="entry name" value="Matrix metallopeptidase 3"/>
    <property type="match status" value="1"/>
</dbReference>
<keyword evidence="12" id="KW-0482">Metalloprotease</keyword>
<proteinExistence type="inferred from homology"/>
<dbReference type="InterPro" id="IPR006026">
    <property type="entry name" value="Peptidase_Metallo"/>
</dbReference>
<feature type="signal peptide" evidence="21">
    <location>
        <begin position="1"/>
        <end position="17"/>
    </location>
</feature>
<dbReference type="Gene3D" id="3.40.390.10">
    <property type="entry name" value="Collagenase (Catalytic Domain)"/>
    <property type="match status" value="1"/>
</dbReference>
<dbReference type="SMART" id="SM00120">
    <property type="entry name" value="HX"/>
    <property type="match status" value="4"/>
</dbReference>
<evidence type="ECO:0000313" key="23">
    <source>
        <dbReference type="EMBL" id="KYO44956.1"/>
    </source>
</evidence>
<evidence type="ECO:0000256" key="4">
    <source>
        <dbReference type="ARBA" id="ARBA00022530"/>
    </source>
</evidence>
<keyword evidence="6 16" id="KW-0479">Metal-binding</keyword>
<comment type="cofactor">
    <cofactor evidence="17">
        <name>Ca(2+)</name>
        <dbReference type="ChEBI" id="CHEBI:29108"/>
    </cofactor>
    <text evidence="17">Can bind about 5 Ca(2+) ions per subunit.</text>
</comment>
<dbReference type="PROSITE" id="PS00546">
    <property type="entry name" value="CYSTEINE_SWITCH"/>
    <property type="match status" value="1"/>
</dbReference>
<dbReference type="SMART" id="SM00235">
    <property type="entry name" value="ZnMc"/>
    <property type="match status" value="1"/>
</dbReference>
<feature type="binding site" evidence="16">
    <location>
        <position position="218"/>
    </location>
    <ligand>
        <name>Zn(2+)</name>
        <dbReference type="ChEBI" id="CHEBI:29105"/>
        <label>2</label>
        <note>catalytic</note>
    </ligand>
</feature>
<feature type="binding site" evidence="17">
    <location>
        <position position="201"/>
    </location>
    <ligand>
        <name>Ca(2+)</name>
        <dbReference type="ChEBI" id="CHEBI:29108"/>
        <label>3</label>
    </ligand>
</feature>
<keyword evidence="24" id="KW-1185">Reference proteome</keyword>
<feature type="binding site" description="in inhibited form" evidence="17">
    <location>
        <position position="92"/>
    </location>
    <ligand>
        <name>Zn(2+)</name>
        <dbReference type="ChEBI" id="CHEBI:29105"/>
        <label>2</label>
        <note>catalytic</note>
    </ligand>
</feature>
<feature type="binding site" evidence="17">
    <location>
        <position position="168"/>
    </location>
    <ligand>
        <name>Zn(2+)</name>
        <dbReference type="ChEBI" id="CHEBI:29105"/>
        <label>1</label>
    </ligand>
</feature>
<dbReference type="GO" id="GO:0031012">
    <property type="term" value="C:extracellular matrix"/>
    <property type="evidence" value="ECO:0007669"/>
    <property type="project" value="InterPro"/>
</dbReference>
<feature type="repeat" description="Hemopexin" evidence="20">
    <location>
        <begin position="288"/>
        <end position="337"/>
    </location>
</feature>
<dbReference type="InterPro" id="IPR018487">
    <property type="entry name" value="Hemopexin-like_repeat"/>
</dbReference>
<dbReference type="STRING" id="8496.A0A151P798"/>
<feature type="active site" evidence="15">
    <location>
        <position position="219"/>
    </location>
</feature>